<reference evidence="3" key="1">
    <citation type="journal article" date="2017" name="Genome Biol.">
        <title>Comparative genomics reveals high biological diversity and specific adaptations in the industrially and medically important fungal genus Aspergillus.</title>
        <authorList>
            <person name="de Vries R.P."/>
            <person name="Riley R."/>
            <person name="Wiebenga A."/>
            <person name="Aguilar-Osorio G."/>
            <person name="Amillis S."/>
            <person name="Uchima C.A."/>
            <person name="Anderluh G."/>
            <person name="Asadollahi M."/>
            <person name="Askin M."/>
            <person name="Barry K."/>
            <person name="Battaglia E."/>
            <person name="Bayram O."/>
            <person name="Benocci T."/>
            <person name="Braus-Stromeyer S.A."/>
            <person name="Caldana C."/>
            <person name="Canovas D."/>
            <person name="Cerqueira G.C."/>
            <person name="Chen F."/>
            <person name="Chen W."/>
            <person name="Choi C."/>
            <person name="Clum A."/>
            <person name="Dos Santos R.A."/>
            <person name="Damasio A.R."/>
            <person name="Diallinas G."/>
            <person name="Emri T."/>
            <person name="Fekete E."/>
            <person name="Flipphi M."/>
            <person name="Freyberg S."/>
            <person name="Gallo A."/>
            <person name="Gournas C."/>
            <person name="Habgood R."/>
            <person name="Hainaut M."/>
            <person name="Harispe M.L."/>
            <person name="Henrissat B."/>
            <person name="Hilden K.S."/>
            <person name="Hope R."/>
            <person name="Hossain A."/>
            <person name="Karabika E."/>
            <person name="Karaffa L."/>
            <person name="Karanyi Z."/>
            <person name="Krasevec N."/>
            <person name="Kuo A."/>
            <person name="Kusch H."/>
            <person name="LaButti K."/>
            <person name="Lagendijk E.L."/>
            <person name="Lapidus A."/>
            <person name="Levasseur A."/>
            <person name="Lindquist E."/>
            <person name="Lipzen A."/>
            <person name="Logrieco A.F."/>
            <person name="MacCabe A."/>
            <person name="Maekelae M.R."/>
            <person name="Malavazi I."/>
            <person name="Melin P."/>
            <person name="Meyer V."/>
            <person name="Mielnichuk N."/>
            <person name="Miskei M."/>
            <person name="Molnar A.P."/>
            <person name="Mule G."/>
            <person name="Ngan C.Y."/>
            <person name="Orejas M."/>
            <person name="Orosz E."/>
            <person name="Ouedraogo J.P."/>
            <person name="Overkamp K.M."/>
            <person name="Park H.-S."/>
            <person name="Perrone G."/>
            <person name="Piumi F."/>
            <person name="Punt P.J."/>
            <person name="Ram A.F."/>
            <person name="Ramon A."/>
            <person name="Rauscher S."/>
            <person name="Record E."/>
            <person name="Riano-Pachon D.M."/>
            <person name="Robert V."/>
            <person name="Roehrig J."/>
            <person name="Ruller R."/>
            <person name="Salamov A."/>
            <person name="Salih N.S."/>
            <person name="Samson R.A."/>
            <person name="Sandor E."/>
            <person name="Sanguinetti M."/>
            <person name="Schuetze T."/>
            <person name="Sepcic K."/>
            <person name="Shelest E."/>
            <person name="Sherlock G."/>
            <person name="Sophianopoulou V."/>
            <person name="Squina F.M."/>
            <person name="Sun H."/>
            <person name="Susca A."/>
            <person name="Todd R.B."/>
            <person name="Tsang A."/>
            <person name="Unkles S.E."/>
            <person name="van de Wiele N."/>
            <person name="van Rossen-Uffink D."/>
            <person name="Oliveira J.V."/>
            <person name="Vesth T.C."/>
            <person name="Visser J."/>
            <person name="Yu J.-H."/>
            <person name="Zhou M."/>
            <person name="Andersen M.R."/>
            <person name="Archer D.B."/>
            <person name="Baker S.E."/>
            <person name="Benoit I."/>
            <person name="Brakhage A.A."/>
            <person name="Braus G.H."/>
            <person name="Fischer R."/>
            <person name="Frisvad J.C."/>
            <person name="Goldman G.H."/>
            <person name="Houbraken J."/>
            <person name="Oakley B."/>
            <person name="Pocsi I."/>
            <person name="Scazzocchio C."/>
            <person name="Seiboth B."/>
            <person name="vanKuyk P.A."/>
            <person name="Wortman J."/>
            <person name="Dyer P.S."/>
            <person name="Grigoriev I.V."/>
        </authorList>
    </citation>
    <scope>NUCLEOTIDE SEQUENCE [LARGE SCALE GENOMIC DNA]</scope>
    <source>
        <strain evidence="3">CBS 593.65</strain>
    </source>
</reference>
<evidence type="ECO:0000313" key="3">
    <source>
        <dbReference type="Proteomes" id="UP000184356"/>
    </source>
</evidence>
<gene>
    <name evidence="2" type="ORF">ASPSYDRAFT_452841</name>
</gene>
<organism evidence="2 3">
    <name type="scientific">Aspergillus sydowii CBS 593.65</name>
    <dbReference type="NCBI Taxonomy" id="1036612"/>
    <lineage>
        <taxon>Eukaryota</taxon>
        <taxon>Fungi</taxon>
        <taxon>Dikarya</taxon>
        <taxon>Ascomycota</taxon>
        <taxon>Pezizomycotina</taxon>
        <taxon>Eurotiomycetes</taxon>
        <taxon>Eurotiomycetidae</taxon>
        <taxon>Eurotiales</taxon>
        <taxon>Aspergillaceae</taxon>
        <taxon>Aspergillus</taxon>
        <taxon>Aspergillus subgen. Nidulantes</taxon>
    </lineage>
</organism>
<dbReference type="AlphaFoldDB" id="A0A1L9T6Z1"/>
<feature type="transmembrane region" description="Helical" evidence="1">
    <location>
        <begin position="41"/>
        <end position="65"/>
    </location>
</feature>
<dbReference type="GeneID" id="63763082"/>
<keyword evidence="3" id="KW-1185">Reference proteome</keyword>
<keyword evidence="1" id="KW-1133">Transmembrane helix</keyword>
<evidence type="ECO:0000256" key="1">
    <source>
        <dbReference type="SAM" id="Phobius"/>
    </source>
</evidence>
<keyword evidence="1" id="KW-0812">Transmembrane</keyword>
<dbReference type="RefSeq" id="XP_040699020.1">
    <property type="nucleotide sequence ID" value="XM_040847009.1"/>
</dbReference>
<keyword evidence="1" id="KW-0472">Membrane</keyword>
<name>A0A1L9T6Z1_9EURO</name>
<evidence type="ECO:0000313" key="2">
    <source>
        <dbReference type="EMBL" id="OJJ55214.1"/>
    </source>
</evidence>
<protein>
    <submittedName>
        <fullName evidence="2">Uncharacterized protein</fullName>
    </submittedName>
</protein>
<dbReference type="Proteomes" id="UP000184356">
    <property type="component" value="Unassembled WGS sequence"/>
</dbReference>
<proteinExistence type="predicted"/>
<accession>A0A1L9T6Z1</accession>
<dbReference type="VEuPathDB" id="FungiDB:ASPSYDRAFT_452841"/>
<sequence length="81" mass="9198">MSRLGCMWALPRCSVLLVSTVIMHDQASGSALETAWTASYVHVACFYIFLDTLMPFTPFGCCFAVDSRSRPLYRCRARVRR</sequence>
<dbReference type="EMBL" id="KV878593">
    <property type="protein sequence ID" value="OJJ55214.1"/>
    <property type="molecule type" value="Genomic_DNA"/>
</dbReference>